<evidence type="ECO:0000256" key="4">
    <source>
        <dbReference type="ARBA" id="ARBA00022989"/>
    </source>
</evidence>
<dbReference type="PANTHER" id="PTHR23502:SF51">
    <property type="entry name" value="QUINIDINE RESISTANCE PROTEIN 1-RELATED"/>
    <property type="match status" value="1"/>
</dbReference>
<feature type="transmembrane region" description="Helical" evidence="7">
    <location>
        <begin position="130"/>
        <end position="154"/>
    </location>
</feature>
<dbReference type="AlphaFoldDB" id="A0A4P9Y7H0"/>
<dbReference type="InterPro" id="IPR020846">
    <property type="entry name" value="MFS_dom"/>
</dbReference>
<dbReference type="GO" id="GO:0022857">
    <property type="term" value="F:transmembrane transporter activity"/>
    <property type="evidence" value="ECO:0007669"/>
    <property type="project" value="InterPro"/>
</dbReference>
<reference evidence="10" key="1">
    <citation type="journal article" date="2018" name="Nat. Microbiol.">
        <title>Leveraging single-cell genomics to expand the fungal tree of life.</title>
        <authorList>
            <person name="Ahrendt S.R."/>
            <person name="Quandt C.A."/>
            <person name="Ciobanu D."/>
            <person name="Clum A."/>
            <person name="Salamov A."/>
            <person name="Andreopoulos B."/>
            <person name="Cheng J.F."/>
            <person name="Woyke T."/>
            <person name="Pelin A."/>
            <person name="Henrissat B."/>
            <person name="Reynolds N.K."/>
            <person name="Benny G.L."/>
            <person name="Smith M.E."/>
            <person name="James T.Y."/>
            <person name="Grigoriev I.V."/>
        </authorList>
    </citation>
    <scope>NUCLEOTIDE SEQUENCE [LARGE SCALE GENOMIC DNA]</scope>
</reference>
<dbReference type="Proteomes" id="UP000267251">
    <property type="component" value="Unassembled WGS sequence"/>
</dbReference>
<name>A0A4P9Y7H0_9FUNG</name>
<feature type="transmembrane region" description="Helical" evidence="7">
    <location>
        <begin position="193"/>
        <end position="215"/>
    </location>
</feature>
<feature type="compositionally biased region" description="Polar residues" evidence="6">
    <location>
        <begin position="7"/>
        <end position="16"/>
    </location>
</feature>
<evidence type="ECO:0000313" key="10">
    <source>
        <dbReference type="Proteomes" id="UP000267251"/>
    </source>
</evidence>
<dbReference type="CDD" id="cd17323">
    <property type="entry name" value="MFS_Tpo1_MDR_like"/>
    <property type="match status" value="1"/>
</dbReference>
<dbReference type="InterPro" id="IPR036259">
    <property type="entry name" value="MFS_trans_sf"/>
</dbReference>
<dbReference type="PROSITE" id="PS50850">
    <property type="entry name" value="MFS"/>
    <property type="match status" value="1"/>
</dbReference>
<accession>A0A4P9Y7H0</accession>
<feature type="transmembrane region" description="Helical" evidence="7">
    <location>
        <begin position="352"/>
        <end position="374"/>
    </location>
</feature>
<dbReference type="PANTHER" id="PTHR23502">
    <property type="entry name" value="MAJOR FACILITATOR SUPERFAMILY"/>
    <property type="match status" value="1"/>
</dbReference>
<dbReference type="EMBL" id="KZ987932">
    <property type="protein sequence ID" value="RKP13850.1"/>
    <property type="molecule type" value="Genomic_DNA"/>
</dbReference>
<keyword evidence="3 7" id="KW-0812">Transmembrane</keyword>
<comment type="subcellular location">
    <subcellularLocation>
        <location evidence="1">Membrane</location>
        <topology evidence="1">Multi-pass membrane protein</topology>
    </subcellularLocation>
</comment>
<proteinExistence type="predicted"/>
<dbReference type="Gene3D" id="1.20.1720.10">
    <property type="entry name" value="Multidrug resistance protein D"/>
    <property type="match status" value="2"/>
</dbReference>
<protein>
    <submittedName>
        <fullName evidence="9">Major facilitator superfamily domain-containing protein</fullName>
    </submittedName>
</protein>
<feature type="transmembrane region" description="Helical" evidence="7">
    <location>
        <begin position="67"/>
        <end position="91"/>
    </location>
</feature>
<feature type="domain" description="Major facilitator superfamily (MFS) profile" evidence="8">
    <location>
        <begin position="1"/>
        <end position="438"/>
    </location>
</feature>
<dbReference type="GO" id="GO:0005886">
    <property type="term" value="C:plasma membrane"/>
    <property type="evidence" value="ECO:0007669"/>
    <property type="project" value="TreeGrafter"/>
</dbReference>
<dbReference type="OrthoDB" id="2441642at2759"/>
<feature type="transmembrane region" description="Helical" evidence="7">
    <location>
        <begin position="280"/>
        <end position="300"/>
    </location>
</feature>
<gene>
    <name evidence="9" type="ORF">BJ684DRAFT_15785</name>
</gene>
<feature type="transmembrane region" description="Helical" evidence="7">
    <location>
        <begin position="236"/>
        <end position="260"/>
    </location>
</feature>
<keyword evidence="5 7" id="KW-0472">Membrane</keyword>
<evidence type="ECO:0000256" key="3">
    <source>
        <dbReference type="ARBA" id="ARBA00022692"/>
    </source>
</evidence>
<feature type="transmembrane region" description="Helical" evidence="7">
    <location>
        <begin position="166"/>
        <end position="187"/>
    </location>
</feature>
<evidence type="ECO:0000259" key="8">
    <source>
        <dbReference type="PROSITE" id="PS50850"/>
    </source>
</evidence>
<feature type="transmembrane region" description="Helical" evidence="7">
    <location>
        <begin position="381"/>
        <end position="402"/>
    </location>
</feature>
<keyword evidence="10" id="KW-1185">Reference proteome</keyword>
<evidence type="ECO:0000256" key="7">
    <source>
        <dbReference type="SAM" id="Phobius"/>
    </source>
</evidence>
<evidence type="ECO:0000256" key="2">
    <source>
        <dbReference type="ARBA" id="ARBA00022448"/>
    </source>
</evidence>
<evidence type="ECO:0000256" key="1">
    <source>
        <dbReference type="ARBA" id="ARBA00004141"/>
    </source>
</evidence>
<keyword evidence="4 7" id="KW-1133">Transmembrane helix</keyword>
<feature type="transmembrane region" description="Helical" evidence="7">
    <location>
        <begin position="414"/>
        <end position="435"/>
    </location>
</feature>
<evidence type="ECO:0000256" key="5">
    <source>
        <dbReference type="ARBA" id="ARBA00023136"/>
    </source>
</evidence>
<dbReference type="InterPro" id="IPR011701">
    <property type="entry name" value="MFS"/>
</dbReference>
<sequence length="442" mass="48002">MEEKGSSRATPQSSTTEIDHLQALSPATLKLNDPSLEKNQEAQGPEIKDTSSQAPDQKHFSPLRKEVILAVVASVGFLGPLSSTIYIPAILDVEKGLDTTISLVNLTISMYILFLGAGPLDALWPPSYGLFLFLRIIQAIGSSASQVIGAGVIADIFSIHDRGKRMGIFFLGPLLGPVVGPIIGGVINQHLGWRWLFWILTIVGGVFTIAIIFLLPETLANTKKLTWFNPLAPLYYFRYPAVSLAATYPAVCFGFMYLLITILPETMTELYQWNSTQVGLSFLSGGIGNVVGTLVGGRLADWTRRRGMEQGGGEAVPEHRLHAVWFGAPLVPIGFLIYGWCLQADTHFMGPLIGYFIQGVGLMIGFTVVNTYFVDVFASRAASVVGAAAFYRCVFATVTPLFAMNMEEGLGHGWTYTVIAIICALATLCIVAVVLRGQKWHP</sequence>
<evidence type="ECO:0000313" key="9">
    <source>
        <dbReference type="EMBL" id="RKP13850.1"/>
    </source>
</evidence>
<dbReference type="SUPFAM" id="SSF103473">
    <property type="entry name" value="MFS general substrate transporter"/>
    <property type="match status" value="1"/>
</dbReference>
<keyword evidence="2" id="KW-0813">Transport</keyword>
<evidence type="ECO:0000256" key="6">
    <source>
        <dbReference type="SAM" id="MobiDB-lite"/>
    </source>
</evidence>
<organism evidence="9 10">
    <name type="scientific">Piptocephalis cylindrospora</name>
    <dbReference type="NCBI Taxonomy" id="1907219"/>
    <lineage>
        <taxon>Eukaryota</taxon>
        <taxon>Fungi</taxon>
        <taxon>Fungi incertae sedis</taxon>
        <taxon>Zoopagomycota</taxon>
        <taxon>Zoopagomycotina</taxon>
        <taxon>Zoopagomycetes</taxon>
        <taxon>Zoopagales</taxon>
        <taxon>Piptocephalidaceae</taxon>
        <taxon>Piptocephalis</taxon>
    </lineage>
</organism>
<dbReference type="Pfam" id="PF07690">
    <property type="entry name" value="MFS_1"/>
    <property type="match status" value="1"/>
</dbReference>
<feature type="region of interest" description="Disordered" evidence="6">
    <location>
        <begin position="1"/>
        <end position="58"/>
    </location>
</feature>
<feature type="transmembrane region" description="Helical" evidence="7">
    <location>
        <begin position="321"/>
        <end position="340"/>
    </location>
</feature>